<dbReference type="AlphaFoldDB" id="A0A7J9KHX6"/>
<organism evidence="8 9">
    <name type="scientific">Gossypium armourianum</name>
    <dbReference type="NCBI Taxonomy" id="34283"/>
    <lineage>
        <taxon>Eukaryota</taxon>
        <taxon>Viridiplantae</taxon>
        <taxon>Streptophyta</taxon>
        <taxon>Embryophyta</taxon>
        <taxon>Tracheophyta</taxon>
        <taxon>Spermatophyta</taxon>
        <taxon>Magnoliopsida</taxon>
        <taxon>eudicotyledons</taxon>
        <taxon>Gunneridae</taxon>
        <taxon>Pentapetalae</taxon>
        <taxon>rosids</taxon>
        <taxon>malvids</taxon>
        <taxon>Malvales</taxon>
        <taxon>Malvaceae</taxon>
        <taxon>Malvoideae</taxon>
        <taxon>Gossypium</taxon>
    </lineage>
</organism>
<feature type="domain" description="Response regulatory" evidence="7">
    <location>
        <begin position="1"/>
        <end position="101"/>
    </location>
</feature>
<dbReference type="EMBL" id="JABFAE010420022">
    <property type="protein sequence ID" value="MBA0846087.1"/>
    <property type="molecule type" value="Genomic_DNA"/>
</dbReference>
<feature type="compositionally biased region" description="Low complexity" evidence="6">
    <location>
        <begin position="107"/>
        <end position="117"/>
    </location>
</feature>
<reference evidence="8 9" key="1">
    <citation type="journal article" date="2019" name="Genome Biol. Evol.">
        <title>Insights into the evolution of the New World diploid cottons (Gossypium, subgenus Houzingenia) based on genome sequencing.</title>
        <authorList>
            <person name="Grover C.E."/>
            <person name="Arick M.A. 2nd"/>
            <person name="Thrash A."/>
            <person name="Conover J.L."/>
            <person name="Sanders W.S."/>
            <person name="Peterson D.G."/>
            <person name="Frelichowski J.E."/>
            <person name="Scheffler J.A."/>
            <person name="Scheffler B.E."/>
            <person name="Wendel J.F."/>
        </authorList>
    </citation>
    <scope>NUCLEOTIDE SEQUENCE [LARGE SCALE GENOMIC DNA]</scope>
    <source>
        <strain evidence="8">6</strain>
        <tissue evidence="8">Leaf</tissue>
    </source>
</reference>
<feature type="compositionally biased region" description="Low complexity" evidence="6">
    <location>
        <begin position="590"/>
        <end position="602"/>
    </location>
</feature>
<dbReference type="PANTHER" id="PTHR43874">
    <property type="entry name" value="TWO-COMPONENT RESPONSE REGULATOR"/>
    <property type="match status" value="1"/>
</dbReference>
<dbReference type="GO" id="GO:0000160">
    <property type="term" value="P:phosphorelay signal transduction system"/>
    <property type="evidence" value="ECO:0007669"/>
    <property type="project" value="UniProtKB-KW"/>
</dbReference>
<accession>A0A7J9KHX6</accession>
<keyword evidence="9" id="KW-1185">Reference proteome</keyword>
<evidence type="ECO:0000256" key="2">
    <source>
        <dbReference type="ARBA" id="ARBA00023015"/>
    </source>
</evidence>
<evidence type="ECO:0000256" key="5">
    <source>
        <dbReference type="PROSITE-ProRule" id="PRU00169"/>
    </source>
</evidence>
<evidence type="ECO:0000256" key="3">
    <source>
        <dbReference type="ARBA" id="ARBA00023163"/>
    </source>
</evidence>
<dbReference type="PANTHER" id="PTHR43874:SF125">
    <property type="entry name" value="TWO-COMPONENT RESPONSE REGULATOR-LIKE APRR7"/>
    <property type="match status" value="1"/>
</dbReference>
<protein>
    <recommendedName>
        <fullName evidence="7">Response regulatory domain-containing protein</fullName>
    </recommendedName>
</protein>
<feature type="compositionally biased region" description="Gly residues" evidence="6">
    <location>
        <begin position="578"/>
        <end position="589"/>
    </location>
</feature>
<feature type="region of interest" description="Disordered" evidence="6">
    <location>
        <begin position="107"/>
        <end position="184"/>
    </location>
</feature>
<evidence type="ECO:0000256" key="6">
    <source>
        <dbReference type="SAM" id="MobiDB-lite"/>
    </source>
</evidence>
<name>A0A7J9KHX6_9ROSI</name>
<comment type="caution">
    <text evidence="5">Lacks conserved residue(s) required for the propagation of feature annotation.</text>
</comment>
<feature type="compositionally biased region" description="Basic and acidic residues" evidence="6">
    <location>
        <begin position="604"/>
        <end position="614"/>
    </location>
</feature>
<keyword evidence="4" id="KW-0539">Nucleus</keyword>
<dbReference type="PROSITE" id="PS50110">
    <property type="entry name" value="RESPONSE_REGULATORY"/>
    <property type="match status" value="1"/>
</dbReference>
<keyword evidence="1" id="KW-0902">Two-component regulatory system</keyword>
<dbReference type="InterPro" id="IPR001789">
    <property type="entry name" value="Sig_transdc_resp-reg_receiver"/>
</dbReference>
<evidence type="ECO:0000313" key="9">
    <source>
        <dbReference type="Proteomes" id="UP000593575"/>
    </source>
</evidence>
<proteinExistence type="predicted"/>
<gene>
    <name evidence="8" type="ORF">Goarm_023200</name>
</gene>
<comment type="caution">
    <text evidence="8">The sequence shown here is derived from an EMBL/GenBank/DDBJ whole genome shotgun (WGS) entry which is preliminary data.</text>
</comment>
<dbReference type="InterPro" id="IPR045279">
    <property type="entry name" value="ARR-like"/>
</dbReference>
<evidence type="ECO:0000313" key="8">
    <source>
        <dbReference type="EMBL" id="MBA0846087.1"/>
    </source>
</evidence>
<keyword evidence="2" id="KW-0805">Transcription regulation</keyword>
<evidence type="ECO:0000256" key="1">
    <source>
        <dbReference type="ARBA" id="ARBA00023012"/>
    </source>
</evidence>
<evidence type="ECO:0000256" key="4">
    <source>
        <dbReference type="ARBA" id="ARBA00023242"/>
    </source>
</evidence>
<dbReference type="Proteomes" id="UP000593575">
    <property type="component" value="Unassembled WGS sequence"/>
</dbReference>
<dbReference type="GO" id="GO:0009736">
    <property type="term" value="P:cytokinin-activated signaling pathway"/>
    <property type="evidence" value="ECO:0007669"/>
    <property type="project" value="InterPro"/>
</dbReference>
<dbReference type="Gene3D" id="3.40.50.2300">
    <property type="match status" value="1"/>
</dbReference>
<feature type="non-terminal residue" evidence="8">
    <location>
        <position position="638"/>
    </location>
</feature>
<dbReference type="Pfam" id="PF00072">
    <property type="entry name" value="Response_reg"/>
    <property type="match status" value="1"/>
</dbReference>
<keyword evidence="3" id="KW-0804">Transcription</keyword>
<feature type="compositionally biased region" description="Polar residues" evidence="6">
    <location>
        <begin position="272"/>
        <end position="292"/>
    </location>
</feature>
<evidence type="ECO:0000259" key="7">
    <source>
        <dbReference type="PROSITE" id="PS50110"/>
    </source>
</evidence>
<sequence length="638" mass="68488">ELHSVFPVIEAASGLQAWKILEDLTNHIDLVLTEVFMPCFSGIFLLSKIMSHKTRKNVPVIMMSSHDSIGIVFKCLSKGAVDFLVKPIRKNELKNLWQHVWRRCHSSSGSGSGSESGTQTQKSEKSESVENSDNSGSNDEEDNENIGLNVGDGSDDGSGTQSSWTKQAAEIKSPSPVSSQDRVAECPDSTCAQVIHSNAEASGNKGVPATAPRGCQELDEQLGKHKLLDVELKRPVEVPIKTIGANQINLLEMSFNKLNEPIDKRQLDLNTKSSSGELNSEAAHQTGITSKTNDLKKESTEYEASNRISKISDGNDKTTDDSKEVLPSTELGFKRLRGAEDTEAMLRDERNVLRRSNSSAFSRYNTASNANKFSFVNTGSSSARDSKLELTRKGSVCDVQSPLVNDLPNQYSNVGSNNINMASTTDNAFAKPAVLKNKSASSSTFRLGHPSSAFQPMKNDLLNAARKPVLDKADGVTTKAGLKQPRLTHQELDMQDRLQHQQPTDHDTLSLKKMAADAPHCGSSNVLGGPVPVEGNAGNYSVNGSNSGSNHASNGPHGSSTLADTVGTNIESDNGIAGKSGSGGSGDASGTGSRSGSRSGSKVDQSKSARREAALTKFRQKRKDRCFRKKVSNVDLLA</sequence>
<feature type="region of interest" description="Disordered" evidence="6">
    <location>
        <begin position="272"/>
        <end position="325"/>
    </location>
</feature>
<dbReference type="InterPro" id="IPR011006">
    <property type="entry name" value="CheY-like_superfamily"/>
</dbReference>
<feature type="compositionally biased region" description="Polar residues" evidence="6">
    <location>
        <begin position="561"/>
        <end position="572"/>
    </location>
</feature>
<feature type="compositionally biased region" description="Basic and acidic residues" evidence="6">
    <location>
        <begin position="313"/>
        <end position="324"/>
    </location>
</feature>
<dbReference type="SUPFAM" id="SSF52172">
    <property type="entry name" value="CheY-like"/>
    <property type="match status" value="1"/>
</dbReference>
<feature type="region of interest" description="Disordered" evidence="6">
    <location>
        <begin position="537"/>
        <end position="623"/>
    </location>
</feature>
<dbReference type="SMART" id="SM00448">
    <property type="entry name" value="REC"/>
    <property type="match status" value="1"/>
</dbReference>
<feature type="compositionally biased region" description="Low complexity" evidence="6">
    <location>
        <begin position="537"/>
        <end position="560"/>
    </location>
</feature>